<dbReference type="AlphaFoldDB" id="A0A0N0NPT9"/>
<proteinExistence type="predicted"/>
<feature type="region of interest" description="Disordered" evidence="1">
    <location>
        <begin position="827"/>
        <end position="921"/>
    </location>
</feature>
<dbReference type="VEuPathDB" id="FungiDB:AB675_2149"/>
<feature type="compositionally biased region" description="Polar residues" evidence="1">
    <location>
        <begin position="339"/>
        <end position="358"/>
    </location>
</feature>
<organism evidence="2 3">
    <name type="scientific">Cyphellophora attinorum</name>
    <dbReference type="NCBI Taxonomy" id="1664694"/>
    <lineage>
        <taxon>Eukaryota</taxon>
        <taxon>Fungi</taxon>
        <taxon>Dikarya</taxon>
        <taxon>Ascomycota</taxon>
        <taxon>Pezizomycotina</taxon>
        <taxon>Eurotiomycetes</taxon>
        <taxon>Chaetothyriomycetidae</taxon>
        <taxon>Chaetothyriales</taxon>
        <taxon>Cyphellophoraceae</taxon>
        <taxon>Cyphellophora</taxon>
    </lineage>
</organism>
<dbReference type="RefSeq" id="XP_018003104.1">
    <property type="nucleotide sequence ID" value="XM_018142096.1"/>
</dbReference>
<feature type="compositionally biased region" description="Basic and acidic residues" evidence="1">
    <location>
        <begin position="209"/>
        <end position="219"/>
    </location>
</feature>
<keyword evidence="3" id="KW-1185">Reference proteome</keyword>
<feature type="region of interest" description="Disordered" evidence="1">
    <location>
        <begin position="640"/>
        <end position="671"/>
    </location>
</feature>
<name>A0A0N0NPT9_9EURO</name>
<feature type="compositionally biased region" description="Gly residues" evidence="1">
    <location>
        <begin position="179"/>
        <end position="194"/>
    </location>
</feature>
<evidence type="ECO:0000313" key="3">
    <source>
        <dbReference type="Proteomes" id="UP000038010"/>
    </source>
</evidence>
<gene>
    <name evidence="2" type="ORF">AB675_2149</name>
</gene>
<dbReference type="Proteomes" id="UP000038010">
    <property type="component" value="Unassembled WGS sequence"/>
</dbReference>
<comment type="caution">
    <text evidence="2">The sequence shown here is derived from an EMBL/GenBank/DDBJ whole genome shotgun (WGS) entry which is preliminary data.</text>
</comment>
<feature type="region of interest" description="Disordered" evidence="1">
    <location>
        <begin position="734"/>
        <end position="773"/>
    </location>
</feature>
<reference evidence="2 3" key="1">
    <citation type="submission" date="2015-06" db="EMBL/GenBank/DDBJ databases">
        <title>Draft genome of the ant-associated black yeast Phialophora attae CBS 131958.</title>
        <authorList>
            <person name="Moreno L.F."/>
            <person name="Stielow B.J."/>
            <person name="de Hoog S."/>
            <person name="Vicente V.A."/>
            <person name="Weiss V.A."/>
            <person name="de Vries M."/>
            <person name="Cruz L.M."/>
            <person name="Souza E.M."/>
        </authorList>
    </citation>
    <scope>NUCLEOTIDE SEQUENCE [LARGE SCALE GENOMIC DNA]</scope>
    <source>
        <strain evidence="2 3">CBS 131958</strain>
    </source>
</reference>
<dbReference type="OrthoDB" id="5372553at2759"/>
<feature type="region of interest" description="Disordered" evidence="1">
    <location>
        <begin position="144"/>
        <end position="268"/>
    </location>
</feature>
<feature type="region of interest" description="Disordered" evidence="1">
    <location>
        <begin position="579"/>
        <end position="621"/>
    </location>
</feature>
<evidence type="ECO:0000313" key="2">
    <source>
        <dbReference type="EMBL" id="KPI43141.1"/>
    </source>
</evidence>
<dbReference type="STRING" id="1664694.A0A0N0NPT9"/>
<dbReference type="GeneID" id="28733976"/>
<feature type="region of interest" description="Disordered" evidence="1">
    <location>
        <begin position="1"/>
        <end position="32"/>
    </location>
</feature>
<evidence type="ECO:0000256" key="1">
    <source>
        <dbReference type="SAM" id="MobiDB-lite"/>
    </source>
</evidence>
<sequence length="938" mass="100140">MARPPRRRPASDDDSDSDEGASVSRPAVETEAEKYQKLIMMQDLGTETRDYITSSDKGPRARHISQRMIHELRECNQEGTDAAGRAAQDRKGLTNWSNFHRSDDADAGNEALNDLGSGNTHRINIREGLRELAALNGGNLTLDDIDDRGGRRRGMPPPLRNHAGNSAAFNDRGAHGRGRGGGFAGRGVPRGGGSSTSARSPRPLDPAVDPDREYVYKDSSRKRRPNVQMVNNKVTMGPGKAPAGSSKRKKPGHLATPPQYHGPMPKLAEPSTFMDVALKRFRQQNDAQASAPQAPPPAPVPGHSIKAQVHQPTSSSPKQGFKEIQTISRSELVPKSRRQSGFTDGNMTSTSLSGFSPSINGDEFTMNAASEPTKGLGITGVALPRASTASAETLMDVDIPAANNAVLTPSLRASPEETTISIPKSDFEQYQAFKAIMSGSRSTQDLLEWLDAHKKKTLQAEKETDISGNKNPEKEPSIKKETVVNIAAGYTIGSSRLESIIGDRNALLPAPITVEMGDNFCEQHEPRAKAAIPVVASSTTSAAPVTRLVRETLANVSGAVPNHAIQAMLSAPVQAVQSIRSSTAGQQEADPAIPSTGPSTGDTESKSRAPLQAQMQTVTKSMARTKISADGVSSAGVKASSAGKSRLSNGHSALPVTNEPKSSRSVQESSSSIGVIPIGGQVSTVPGKRDKRVNPFVPREAGKAEDVTLESTHQPVKIDVGSLAAEIDRRTVPDEDKTGLPWPRISRPSFPQVDQVVSTSPPPEAKGRASILGKKGITDSKWASSTFGASTGFPKQAANSNVYHAEAEHVPPLRTRAGNQVVAGASFAARPETDKLSRSASQKPAKSTKSPLKASAAPIFRDSRNLKHNSSTLKKSGPPAPKKFVPPGLQWIQKEQEEQRELAPDEIQQVSNSTDLSRESREALGLASDILRKYRDLD</sequence>
<feature type="region of interest" description="Disordered" evidence="1">
    <location>
        <begin position="284"/>
        <end position="358"/>
    </location>
</feature>
<feature type="compositionally biased region" description="Basic and acidic residues" evidence="1">
    <location>
        <begin position="894"/>
        <end position="903"/>
    </location>
</feature>
<accession>A0A0N0NPT9</accession>
<protein>
    <submittedName>
        <fullName evidence="2">Uncharacterized protein</fullName>
    </submittedName>
</protein>
<feature type="compositionally biased region" description="Polar residues" evidence="1">
    <location>
        <begin position="838"/>
        <end position="850"/>
    </location>
</feature>
<dbReference type="EMBL" id="LFJN01000006">
    <property type="protein sequence ID" value="KPI43141.1"/>
    <property type="molecule type" value="Genomic_DNA"/>
</dbReference>